<name>A0A1J5SIC3_9ZZZZ</name>
<sequence length="291" mass="33776">MNYIRHLSAFFNIAKNDHRLTAMHVSLYIALFQYWNLNRFQNPFKIYRDEIMKMSRIGSKNTYYKSLRQLHQSGYIIQHIASKISIIHLDKKEEKDLQQLDLFGPENEAANKPNLSESMCPKSGTGYPHSSENACPKCGTETVPHLCRDCPKSETKTVPLLGHLIKHINSKHINEENSHAKNCEENCELEKTNALPRVPNVGQVPCHIDALEMRPPKFISDVELFFQQNNYPLTEAQKFFHHYQSNGWLIAGKTKMKDWQSSAHKWMLNSKDFKPPNIHDLDNNKDYSQPL</sequence>
<gene>
    <name evidence="1" type="ORF">GALL_103160</name>
</gene>
<comment type="caution">
    <text evidence="1">The sequence shown here is derived from an EMBL/GenBank/DDBJ whole genome shotgun (WGS) entry which is preliminary data.</text>
</comment>
<dbReference type="AlphaFoldDB" id="A0A1J5SIC3"/>
<dbReference type="EMBL" id="MLJW01000036">
    <property type="protein sequence ID" value="OIR07651.1"/>
    <property type="molecule type" value="Genomic_DNA"/>
</dbReference>
<protein>
    <submittedName>
        <fullName evidence="1">Uncharacterized protein</fullName>
    </submittedName>
</protein>
<proteinExistence type="predicted"/>
<reference evidence="1" key="1">
    <citation type="submission" date="2016-10" db="EMBL/GenBank/DDBJ databases">
        <title>Sequence of Gallionella enrichment culture.</title>
        <authorList>
            <person name="Poehlein A."/>
            <person name="Muehling M."/>
            <person name="Daniel R."/>
        </authorList>
    </citation>
    <scope>NUCLEOTIDE SEQUENCE</scope>
</reference>
<accession>A0A1J5SIC3</accession>
<evidence type="ECO:0000313" key="1">
    <source>
        <dbReference type="EMBL" id="OIR07651.1"/>
    </source>
</evidence>
<organism evidence="1">
    <name type="scientific">mine drainage metagenome</name>
    <dbReference type="NCBI Taxonomy" id="410659"/>
    <lineage>
        <taxon>unclassified sequences</taxon>
        <taxon>metagenomes</taxon>
        <taxon>ecological metagenomes</taxon>
    </lineage>
</organism>